<reference evidence="2 3" key="1">
    <citation type="submission" date="2024-02" db="EMBL/GenBank/DDBJ databases">
        <title>A draft genome for the cacao thread blight pathogen Marasmius crinis-equi.</title>
        <authorList>
            <person name="Cohen S.P."/>
            <person name="Baruah I.K."/>
            <person name="Amoako-Attah I."/>
            <person name="Bukari Y."/>
            <person name="Meinhardt L.W."/>
            <person name="Bailey B.A."/>
        </authorList>
    </citation>
    <scope>NUCLEOTIDE SEQUENCE [LARGE SCALE GENOMIC DNA]</scope>
    <source>
        <strain evidence="2 3">GH-76</strain>
    </source>
</reference>
<name>A0ABR3EJW5_9AGAR</name>
<organism evidence="2 3">
    <name type="scientific">Marasmius crinis-equi</name>
    <dbReference type="NCBI Taxonomy" id="585013"/>
    <lineage>
        <taxon>Eukaryota</taxon>
        <taxon>Fungi</taxon>
        <taxon>Dikarya</taxon>
        <taxon>Basidiomycota</taxon>
        <taxon>Agaricomycotina</taxon>
        <taxon>Agaricomycetes</taxon>
        <taxon>Agaricomycetidae</taxon>
        <taxon>Agaricales</taxon>
        <taxon>Marasmiineae</taxon>
        <taxon>Marasmiaceae</taxon>
        <taxon>Marasmius</taxon>
    </lineage>
</organism>
<dbReference type="EMBL" id="JBAHYK010003875">
    <property type="protein sequence ID" value="KAL0563145.1"/>
    <property type="molecule type" value="Genomic_DNA"/>
</dbReference>
<evidence type="ECO:0000256" key="1">
    <source>
        <dbReference type="SAM" id="MobiDB-lite"/>
    </source>
</evidence>
<dbReference type="Proteomes" id="UP001465976">
    <property type="component" value="Unassembled WGS sequence"/>
</dbReference>
<comment type="caution">
    <text evidence="2">The sequence shown here is derived from an EMBL/GenBank/DDBJ whole genome shotgun (WGS) entry which is preliminary data.</text>
</comment>
<gene>
    <name evidence="2" type="ORF">V5O48_018931</name>
</gene>
<feature type="compositionally biased region" description="Low complexity" evidence="1">
    <location>
        <begin position="71"/>
        <end position="81"/>
    </location>
</feature>
<keyword evidence="3" id="KW-1185">Reference proteome</keyword>
<feature type="compositionally biased region" description="Polar residues" evidence="1">
    <location>
        <begin position="13"/>
        <end position="45"/>
    </location>
</feature>
<evidence type="ECO:0000313" key="2">
    <source>
        <dbReference type="EMBL" id="KAL0563145.1"/>
    </source>
</evidence>
<sequence length="113" mass="12146">MSGSDFFKGAAQTGISGAPNFTNTGRDSTQHITNLYLNSTVNQYYSSPPPSDPLSAQPRSPVNEDVNGSHQRQTTTTTRSSPNGQAPREEERVERPDEALAQVGNPLAADNEL</sequence>
<proteinExistence type="predicted"/>
<accession>A0ABR3EJW5</accession>
<feature type="region of interest" description="Disordered" evidence="1">
    <location>
        <begin position="1"/>
        <end position="113"/>
    </location>
</feature>
<feature type="non-terminal residue" evidence="2">
    <location>
        <position position="113"/>
    </location>
</feature>
<protein>
    <submittedName>
        <fullName evidence="2">Uncharacterized protein</fullName>
    </submittedName>
</protein>
<evidence type="ECO:0000313" key="3">
    <source>
        <dbReference type="Proteomes" id="UP001465976"/>
    </source>
</evidence>
<feature type="compositionally biased region" description="Basic and acidic residues" evidence="1">
    <location>
        <begin position="87"/>
        <end position="98"/>
    </location>
</feature>